<keyword evidence="6" id="KW-0808">Transferase</keyword>
<keyword evidence="7" id="KW-0949">S-adenosyl-L-methionine</keyword>
<feature type="compositionally biased region" description="Basic and acidic residues" evidence="17">
    <location>
        <begin position="1352"/>
        <end position="1391"/>
    </location>
</feature>
<keyword evidence="25" id="KW-1185">Reference proteome</keyword>
<dbReference type="InterPro" id="IPR046341">
    <property type="entry name" value="SET_dom_sf"/>
</dbReference>
<dbReference type="CDD" id="cd20144">
    <property type="entry name" value="PWWP_NSD_rpt1"/>
    <property type="match status" value="1"/>
</dbReference>
<feature type="domain" description="RING-type" evidence="19">
    <location>
        <begin position="762"/>
        <end position="807"/>
    </location>
</feature>
<feature type="compositionally biased region" description="Low complexity" evidence="17">
    <location>
        <begin position="177"/>
        <end position="186"/>
    </location>
</feature>
<dbReference type="SUPFAM" id="SSF57903">
    <property type="entry name" value="FYVE/PHD zinc finger"/>
    <property type="match status" value="3"/>
</dbReference>
<feature type="compositionally biased region" description="Basic and acidic residues" evidence="17">
    <location>
        <begin position="601"/>
        <end position="611"/>
    </location>
</feature>
<dbReference type="SMART" id="SM00293">
    <property type="entry name" value="PWWP"/>
    <property type="match status" value="2"/>
</dbReference>
<protein>
    <submittedName>
        <fullName evidence="24">NSD2-like protein</fullName>
    </submittedName>
</protein>
<dbReference type="InterPro" id="IPR047443">
    <property type="entry name" value="HMG-box_NSD2"/>
</dbReference>
<dbReference type="Proteomes" id="UP001164746">
    <property type="component" value="Chromosome 12"/>
</dbReference>
<dbReference type="InterPro" id="IPR019787">
    <property type="entry name" value="Znf_PHD-finger"/>
</dbReference>
<feature type="region of interest" description="Disordered" evidence="17">
    <location>
        <begin position="1"/>
        <end position="232"/>
    </location>
</feature>
<dbReference type="CDD" id="cd21991">
    <property type="entry name" value="HMG-box_NSD2"/>
    <property type="match status" value="1"/>
</dbReference>
<feature type="region of interest" description="Disordered" evidence="17">
    <location>
        <begin position="412"/>
        <end position="470"/>
    </location>
</feature>
<dbReference type="Pfam" id="PF17982">
    <property type="entry name" value="C5HCH"/>
    <property type="match status" value="1"/>
</dbReference>
<dbReference type="InterPro" id="IPR055197">
    <property type="entry name" value="PHDvar_NSD"/>
</dbReference>
<dbReference type="SUPFAM" id="SSF47095">
    <property type="entry name" value="HMG-box"/>
    <property type="match status" value="1"/>
</dbReference>
<keyword evidence="9" id="KW-0677">Repeat</keyword>
<evidence type="ECO:0000256" key="3">
    <source>
        <dbReference type="ARBA" id="ARBA00022454"/>
    </source>
</evidence>
<evidence type="ECO:0000259" key="21">
    <source>
        <dbReference type="PROSITE" id="PS50812"/>
    </source>
</evidence>
<dbReference type="InterPro" id="IPR001841">
    <property type="entry name" value="Znf_RING"/>
</dbReference>
<dbReference type="Pfam" id="PF17907">
    <property type="entry name" value="AWS"/>
    <property type="match status" value="1"/>
</dbReference>
<evidence type="ECO:0000256" key="16">
    <source>
        <dbReference type="PROSITE-ProRule" id="PRU00175"/>
    </source>
</evidence>
<evidence type="ECO:0000256" key="12">
    <source>
        <dbReference type="ARBA" id="ARBA00022853"/>
    </source>
</evidence>
<dbReference type="InterPro" id="IPR036910">
    <property type="entry name" value="HMG_box_dom_sf"/>
</dbReference>
<evidence type="ECO:0000256" key="15">
    <source>
        <dbReference type="ARBA" id="ARBA00023242"/>
    </source>
</evidence>
<dbReference type="PROSITE" id="PS51215">
    <property type="entry name" value="AWS"/>
    <property type="match status" value="1"/>
</dbReference>
<evidence type="ECO:0000256" key="14">
    <source>
        <dbReference type="ARBA" id="ARBA00023163"/>
    </source>
</evidence>
<dbReference type="SUPFAM" id="SSF82199">
    <property type="entry name" value="SET domain"/>
    <property type="match status" value="1"/>
</dbReference>
<dbReference type="PANTHER" id="PTHR22884">
    <property type="entry name" value="SET DOMAIN PROTEINS"/>
    <property type="match status" value="1"/>
</dbReference>
<dbReference type="InterPro" id="IPR059153">
    <property type="entry name" value="NSD_PHD-1st"/>
</dbReference>
<dbReference type="InterPro" id="IPR055198">
    <property type="entry name" value="NSD_PHD"/>
</dbReference>
<evidence type="ECO:0000256" key="8">
    <source>
        <dbReference type="ARBA" id="ARBA00022723"/>
    </source>
</evidence>
<feature type="compositionally biased region" description="Polar residues" evidence="17">
    <location>
        <begin position="1"/>
        <end position="11"/>
    </location>
</feature>
<dbReference type="Gene3D" id="1.10.30.10">
    <property type="entry name" value="High mobility group box domain"/>
    <property type="match status" value="1"/>
</dbReference>
<feature type="compositionally biased region" description="Basic and acidic residues" evidence="17">
    <location>
        <begin position="427"/>
        <end position="447"/>
    </location>
</feature>
<dbReference type="Gene3D" id="2.170.270.10">
    <property type="entry name" value="SET domain"/>
    <property type="match status" value="1"/>
</dbReference>
<keyword evidence="3" id="KW-0158">Chromosome</keyword>
<feature type="domain" description="PWWP" evidence="21">
    <location>
        <begin position="263"/>
        <end position="326"/>
    </location>
</feature>
<feature type="compositionally biased region" description="Basic and acidic residues" evidence="17">
    <location>
        <begin position="635"/>
        <end position="645"/>
    </location>
</feature>
<dbReference type="PROSITE" id="PS50016">
    <property type="entry name" value="ZF_PHD_2"/>
    <property type="match status" value="1"/>
</dbReference>
<dbReference type="PROSITE" id="PS50868">
    <property type="entry name" value="POST_SET"/>
    <property type="match status" value="1"/>
</dbReference>
<evidence type="ECO:0000259" key="23">
    <source>
        <dbReference type="PROSITE" id="PS51215"/>
    </source>
</evidence>
<evidence type="ECO:0000256" key="10">
    <source>
        <dbReference type="ARBA" id="ARBA00022771"/>
    </source>
</evidence>
<gene>
    <name evidence="24" type="ORF">MAR_016381</name>
</gene>
<dbReference type="CDD" id="cd15568">
    <property type="entry name" value="PHD5_NSD"/>
    <property type="match status" value="1"/>
</dbReference>
<dbReference type="InterPro" id="IPR006560">
    <property type="entry name" value="AWS_dom"/>
</dbReference>
<evidence type="ECO:0000256" key="13">
    <source>
        <dbReference type="ARBA" id="ARBA00023015"/>
    </source>
</evidence>
<dbReference type="InterPro" id="IPR013083">
    <property type="entry name" value="Znf_RING/FYVE/PHD"/>
</dbReference>
<dbReference type="InterPro" id="IPR019786">
    <property type="entry name" value="Zinc_finger_PHD-type_CS"/>
</dbReference>
<dbReference type="InterPro" id="IPR001214">
    <property type="entry name" value="SET_dom"/>
</dbReference>
<feature type="compositionally biased region" description="Basic and acidic residues" evidence="17">
    <location>
        <begin position="555"/>
        <end position="576"/>
    </location>
</feature>
<feature type="domain" description="Post-SET" evidence="22">
    <location>
        <begin position="1190"/>
        <end position="1206"/>
    </location>
</feature>
<dbReference type="InterPro" id="IPR050777">
    <property type="entry name" value="SET2_Histone-Lys_MeTrsfase"/>
</dbReference>
<sequence length="1481" mass="164522">MTTKAPETTVNGPGIPAPGFRHSLPQIASVSRPTKIAQSKAAAKPDVAQAEHSTSDVEGVGKVVHIGSEVMDDSPEKQLLDALDDSAAAADAQEKMDTDDAQESKDTTTEEPLKDKSTTADDDKSKVEKSKENAEGKEDKPDTKEESVVIKTTPAKEKKQKGRKRKTQSPKKSPVGTVKPKTAASPKKAKVADNTSIIPAEDVNSSGDLESPKRQRKPKKFEDDLEAETPTKPVIEKPVKMKATPVVKADPELEAKYPVKWMVGDMVWAKVSSHPWWPCMVSYDPFTAVSTRISARRSREYHVQFFGDSAERGWIASGNLLEFKGREEFDTYVQDLYSKAKNNKDLHRLKKWYGVPSNRKKALDRGIEHAEQALPLNVEDRKAQYTFTYQIPKSKKDTHLKEISEDVKIIKEAGKTDQTKPAKKRKHDEVATPEKGKSASKKQKLDSEYGTAQVDSPVKGKSSGKRTSVQKLKLETEGSFEVFCQKEKENVLAEHPEFTDDMLLDYCRQQWCMMSKKQKCRYKSKYSDDNAEDNKAVEEVLSDKKPSSSPARSKPTKEDTPSRKAKASDKKQEVPVKKKGRPRKSEPAVEAPVLQASPVPEKVKPKVKLESKPAPVTGEEEGVAGEGPGVSVEAGNKESEKETDVKQPSVIPAKRAKPKKSLTAESSSNGETDSGRSTPTIQPEPLRPIKRDEYEYEMEIFKLSSVGSQKKENLCQICEQTGELLECDGPCQGFFHCDCLGITKPTDGKFLCDECTNGVHTCFVCKKADQDTQRCSVAVCGKFYHSECLKEYPQTKIEGKGLTCPLHLCHTCFANNLKGTAAKSNGRLLRCVRCPTAYHVGDFCIAAGSINLTGFNIVCAKHFQPVASMKHHTHVNVGWCFSCNKGGTLLCCESCPAAYHAECLNIDFPTGSWYCNDCARGKRPLYGDIIWVKLGNYRWWPGEICHPRNVPLNIQEKAHQGTGGSSSNKGLAKHFIKGLKEATEGFKAVKDFRENREQLELAKESKKPAAFKMVKNNIPLGSVTIKKADLSELPRCDCKPDQENPCGRDSECLNGMMMYECHPALCPAGENCHNQFFTKRLYPPQQPYKTEGRGWGLKAMADIKKGAFVNEYVGDLVDEEECKRRLEKAHETGIHNFYMMTLDMDSCDPNLETQKWYVNGDIRVGLFALRDIKEGEELTFNYNFDCLGNEQTKCQCGAENCSGYLGVRPKTQSAQLAEMKRKEAKHTKLKKKKKLLIKRKHDDDCFRCGEGGELVMCDRTSCPKSYHLRCLGLSKPPYGKWDCPWHHCDDCGKPAVSKCVECPNSYCQTHTEEQTQEFEGRIYCTEHEDLLDTLMESQSQTSAPSDDESVQDGEKSEKPTGKKDVSKNGKSKNGEKVKKDNGEVKEKKTKAETLPPKKRAKLQAESIMGKNENGDEKPASGGNNGEKVTSVGGKATKARRGSAKGEGGRKSSGLEETLAVAPMFDDDEEEEFGLVIDIPNF</sequence>
<keyword evidence="11" id="KW-0862">Zinc</keyword>
<dbReference type="Gene3D" id="2.30.30.140">
    <property type="match status" value="2"/>
</dbReference>
<keyword evidence="10 16" id="KW-0863">Zinc-finger</keyword>
<feature type="compositionally biased region" description="Basic residues" evidence="17">
    <location>
        <begin position="158"/>
        <end position="169"/>
    </location>
</feature>
<feature type="domain" description="SET" evidence="20">
    <location>
        <begin position="1083"/>
        <end position="1183"/>
    </location>
</feature>
<proteinExistence type="predicted"/>
<dbReference type="EMBL" id="CP111023">
    <property type="protein sequence ID" value="WAR22407.1"/>
    <property type="molecule type" value="Genomic_DNA"/>
</dbReference>
<dbReference type="Gene3D" id="3.30.40.10">
    <property type="entry name" value="Zinc/RING finger domain, C3HC4 (zinc finger)"/>
    <property type="match status" value="4"/>
</dbReference>
<evidence type="ECO:0000313" key="24">
    <source>
        <dbReference type="EMBL" id="WAR22407.1"/>
    </source>
</evidence>
<feature type="region of interest" description="Disordered" evidence="17">
    <location>
        <begin position="522"/>
        <end position="688"/>
    </location>
</feature>
<evidence type="ECO:0000313" key="25">
    <source>
        <dbReference type="Proteomes" id="UP001164746"/>
    </source>
</evidence>
<dbReference type="Pfam" id="PF22908">
    <property type="entry name" value="PHD_NSD"/>
    <property type="match status" value="1"/>
</dbReference>
<evidence type="ECO:0000256" key="1">
    <source>
        <dbReference type="ARBA" id="ARBA00004123"/>
    </source>
</evidence>
<evidence type="ECO:0000256" key="7">
    <source>
        <dbReference type="ARBA" id="ARBA00022691"/>
    </source>
</evidence>
<dbReference type="Pfam" id="PF00856">
    <property type="entry name" value="SET"/>
    <property type="match status" value="1"/>
</dbReference>
<evidence type="ECO:0000256" key="17">
    <source>
        <dbReference type="SAM" id="MobiDB-lite"/>
    </source>
</evidence>
<dbReference type="InterPro" id="IPR041306">
    <property type="entry name" value="C5HCH"/>
</dbReference>
<dbReference type="InterPro" id="IPR011011">
    <property type="entry name" value="Znf_FYVE_PHD"/>
</dbReference>
<dbReference type="Pfam" id="PF00855">
    <property type="entry name" value="PWWP"/>
    <property type="match status" value="2"/>
</dbReference>
<evidence type="ECO:0000256" key="6">
    <source>
        <dbReference type="ARBA" id="ARBA00022679"/>
    </source>
</evidence>
<feature type="compositionally biased region" description="Polar residues" evidence="17">
    <location>
        <begin position="663"/>
        <end position="681"/>
    </location>
</feature>
<evidence type="ECO:0000259" key="19">
    <source>
        <dbReference type="PROSITE" id="PS50089"/>
    </source>
</evidence>
<dbReference type="CDD" id="cd15564">
    <property type="entry name" value="PHD1_NSD"/>
    <property type="match status" value="1"/>
</dbReference>
<dbReference type="SMART" id="SM00317">
    <property type="entry name" value="SET"/>
    <property type="match status" value="1"/>
</dbReference>
<dbReference type="InterPro" id="IPR001965">
    <property type="entry name" value="Znf_PHD"/>
</dbReference>
<dbReference type="Pfam" id="PF23004">
    <property type="entry name" value="PHDvar_NSD"/>
    <property type="match status" value="1"/>
</dbReference>
<dbReference type="InterPro" id="IPR003616">
    <property type="entry name" value="Post-SET_dom"/>
</dbReference>
<dbReference type="PROSITE" id="PS01359">
    <property type="entry name" value="ZF_PHD_1"/>
    <property type="match status" value="2"/>
</dbReference>
<comment type="subcellular location">
    <subcellularLocation>
        <location evidence="2">Chromosome</location>
    </subcellularLocation>
    <subcellularLocation>
        <location evidence="1">Nucleus</location>
    </subcellularLocation>
</comment>
<reference evidence="24" key="1">
    <citation type="submission" date="2022-11" db="EMBL/GenBank/DDBJ databases">
        <title>Centuries of genome instability and evolution in soft-shell clam transmissible cancer (bioRxiv).</title>
        <authorList>
            <person name="Hart S.F.M."/>
            <person name="Yonemitsu M.A."/>
            <person name="Giersch R.M."/>
            <person name="Beal B.F."/>
            <person name="Arriagada G."/>
            <person name="Davis B.W."/>
            <person name="Ostrander E.A."/>
            <person name="Goff S.P."/>
            <person name="Metzger M.J."/>
        </authorList>
    </citation>
    <scope>NUCLEOTIDE SEQUENCE</scope>
    <source>
        <strain evidence="24">MELC-2E11</strain>
        <tissue evidence="24">Siphon/mantle</tissue>
    </source>
</reference>
<dbReference type="PROSITE" id="PS50280">
    <property type="entry name" value="SET"/>
    <property type="match status" value="1"/>
</dbReference>
<name>A0ABY7FMY2_MYAAR</name>
<dbReference type="InterPro" id="IPR000313">
    <property type="entry name" value="PWWP_dom"/>
</dbReference>
<feature type="domain" description="PWWP" evidence="21">
    <location>
        <begin position="926"/>
        <end position="960"/>
    </location>
</feature>
<keyword evidence="5" id="KW-0489">Methyltransferase</keyword>
<dbReference type="SUPFAM" id="SSF63748">
    <property type="entry name" value="Tudor/PWWP/MBT"/>
    <property type="match status" value="2"/>
</dbReference>
<keyword evidence="14" id="KW-0804">Transcription</keyword>
<evidence type="ECO:0000256" key="11">
    <source>
        <dbReference type="ARBA" id="ARBA00022833"/>
    </source>
</evidence>
<keyword evidence="8" id="KW-0479">Metal-binding</keyword>
<feature type="domain" description="PHD-type" evidence="18">
    <location>
        <begin position="712"/>
        <end position="758"/>
    </location>
</feature>
<dbReference type="SMART" id="SM00249">
    <property type="entry name" value="PHD"/>
    <property type="match status" value="4"/>
</dbReference>
<dbReference type="Pfam" id="PF23011">
    <property type="entry name" value="PHD-1st_NSD"/>
    <property type="match status" value="2"/>
</dbReference>
<feature type="region of interest" description="Disordered" evidence="17">
    <location>
        <begin position="1337"/>
        <end position="1465"/>
    </location>
</feature>
<keyword evidence="4" id="KW-0597">Phosphoprotein</keyword>
<feature type="compositionally biased region" description="Basic and acidic residues" evidence="17">
    <location>
        <begin position="92"/>
        <end position="148"/>
    </location>
</feature>
<dbReference type="PROSITE" id="PS50089">
    <property type="entry name" value="ZF_RING_2"/>
    <property type="match status" value="1"/>
</dbReference>
<evidence type="ECO:0000256" key="4">
    <source>
        <dbReference type="ARBA" id="ARBA00022553"/>
    </source>
</evidence>
<organism evidence="24 25">
    <name type="scientific">Mya arenaria</name>
    <name type="common">Soft-shell clam</name>
    <dbReference type="NCBI Taxonomy" id="6604"/>
    <lineage>
        <taxon>Eukaryota</taxon>
        <taxon>Metazoa</taxon>
        <taxon>Spiralia</taxon>
        <taxon>Lophotrochozoa</taxon>
        <taxon>Mollusca</taxon>
        <taxon>Bivalvia</taxon>
        <taxon>Autobranchia</taxon>
        <taxon>Heteroconchia</taxon>
        <taxon>Euheterodonta</taxon>
        <taxon>Imparidentia</taxon>
        <taxon>Neoheterodontei</taxon>
        <taxon>Myida</taxon>
        <taxon>Myoidea</taxon>
        <taxon>Myidae</taxon>
        <taxon>Mya</taxon>
    </lineage>
</organism>
<feature type="compositionally biased region" description="Polar residues" evidence="17">
    <location>
        <begin position="193"/>
        <end position="208"/>
    </location>
</feature>
<keyword evidence="12" id="KW-0156">Chromatin regulator</keyword>
<feature type="compositionally biased region" description="Basic and acidic residues" evidence="17">
    <location>
        <begin position="525"/>
        <end position="546"/>
    </location>
</feature>
<dbReference type="SMART" id="SM00508">
    <property type="entry name" value="PostSET"/>
    <property type="match status" value="1"/>
</dbReference>
<keyword evidence="15" id="KW-0539">Nucleus</keyword>
<evidence type="ECO:0000259" key="20">
    <source>
        <dbReference type="PROSITE" id="PS50280"/>
    </source>
</evidence>
<evidence type="ECO:0000256" key="2">
    <source>
        <dbReference type="ARBA" id="ARBA00004286"/>
    </source>
</evidence>
<dbReference type="SMART" id="SM00570">
    <property type="entry name" value="AWS"/>
    <property type="match status" value="1"/>
</dbReference>
<dbReference type="PROSITE" id="PS50812">
    <property type="entry name" value="PWWP"/>
    <property type="match status" value="2"/>
</dbReference>
<accession>A0ABY7FMY2</accession>
<keyword evidence="13" id="KW-0805">Transcription regulation</keyword>
<dbReference type="CDD" id="cd15565">
    <property type="entry name" value="PHD2_NSD"/>
    <property type="match status" value="1"/>
</dbReference>
<evidence type="ECO:0000259" key="22">
    <source>
        <dbReference type="PROSITE" id="PS50868"/>
    </source>
</evidence>
<evidence type="ECO:0000259" key="18">
    <source>
        <dbReference type="PROSITE" id="PS50016"/>
    </source>
</evidence>
<evidence type="ECO:0000256" key="5">
    <source>
        <dbReference type="ARBA" id="ARBA00022603"/>
    </source>
</evidence>
<evidence type="ECO:0000256" key="9">
    <source>
        <dbReference type="ARBA" id="ARBA00022737"/>
    </source>
</evidence>
<feature type="domain" description="AWS" evidence="23">
    <location>
        <begin position="1031"/>
        <end position="1081"/>
    </location>
</feature>